<dbReference type="Gene3D" id="3.40.50.11220">
    <property type="match status" value="1"/>
</dbReference>
<keyword evidence="4" id="KW-0378">Hydrolase</keyword>
<dbReference type="InterPro" id="IPR036518">
    <property type="entry name" value="CobE/GbiG_C_sf"/>
</dbReference>
<evidence type="ECO:0000259" key="1">
    <source>
        <dbReference type="Pfam" id="PF01890"/>
    </source>
</evidence>
<accession>A0A9D2PL23</accession>
<evidence type="ECO:0000313" key="4">
    <source>
        <dbReference type="EMBL" id="HJC63022.1"/>
    </source>
</evidence>
<feature type="domain" description="Cobalamin biosynthesis central region" evidence="3">
    <location>
        <begin position="157"/>
        <end position="238"/>
    </location>
</feature>
<dbReference type="GO" id="GO:0009236">
    <property type="term" value="P:cobalamin biosynthetic process"/>
    <property type="evidence" value="ECO:0007669"/>
    <property type="project" value="InterPro"/>
</dbReference>
<dbReference type="Proteomes" id="UP000823886">
    <property type="component" value="Unassembled WGS sequence"/>
</dbReference>
<dbReference type="GO" id="GO:0016787">
    <property type="term" value="F:hydrolase activity"/>
    <property type="evidence" value="ECO:0007669"/>
    <property type="project" value="UniProtKB-KW"/>
</dbReference>
<dbReference type="InterPro" id="IPR021745">
    <property type="entry name" value="CbiG_mid"/>
</dbReference>
<proteinExistence type="predicted"/>
<evidence type="ECO:0000313" key="5">
    <source>
        <dbReference type="Proteomes" id="UP000823886"/>
    </source>
</evidence>
<sequence length="370" mass="41138">MKIAIISFSQAGYRLSEMMYWVLKERSHEVNSYTKSKYTKKVLDESQLDEESRDFRNVKDFAKPVDESIKEWTGRRFADSDAIVFVGACGIAVRSIAPFVKSKKSDPAVVVVDEQGKFAISLLSGHIGGANELAEEIGEIIHGQAVVTTATDLNEKFAVDVFAKKNGCYISDMELAKEVSAALLAGKEVGFASDFPWLGEIPEELKLTENGEERPELGIYVTSGYLEHPFVHTLYLIPRVITTGVGCKKGTSKKTVERVIRKACDELLVPSVAMEQVASIDLKKEEQGILEYCKERNLPFITYTAEELEETEGTFARSEFVEEITGVDNVCERAALLGSCREGKGRLIRRKYAEDGVTAALAMKKWSVEF</sequence>
<reference evidence="4" key="1">
    <citation type="journal article" date="2021" name="PeerJ">
        <title>Extensive microbial diversity within the chicken gut microbiome revealed by metagenomics and culture.</title>
        <authorList>
            <person name="Gilroy R."/>
            <person name="Ravi A."/>
            <person name="Getino M."/>
            <person name="Pursley I."/>
            <person name="Horton D.L."/>
            <person name="Alikhan N.F."/>
            <person name="Baker D."/>
            <person name="Gharbi K."/>
            <person name="Hall N."/>
            <person name="Watson M."/>
            <person name="Adriaenssens E.M."/>
            <person name="Foster-Nyarko E."/>
            <person name="Jarju S."/>
            <person name="Secka A."/>
            <person name="Antonio M."/>
            <person name="Oren A."/>
            <person name="Chaudhuri R.R."/>
            <person name="La Ragione R."/>
            <person name="Hildebrand F."/>
            <person name="Pallen M.J."/>
        </authorList>
    </citation>
    <scope>NUCLEOTIDE SEQUENCE</scope>
    <source>
        <strain evidence="4">ChiBcec2-3848</strain>
    </source>
</reference>
<feature type="domain" description="Cobalamin synthesis G N-terminal" evidence="2">
    <location>
        <begin position="72"/>
        <end position="152"/>
    </location>
</feature>
<organism evidence="4 5">
    <name type="scientific">Candidatus Blautia merdavium</name>
    <dbReference type="NCBI Taxonomy" id="2838494"/>
    <lineage>
        <taxon>Bacteria</taxon>
        <taxon>Bacillati</taxon>
        <taxon>Bacillota</taxon>
        <taxon>Clostridia</taxon>
        <taxon>Lachnospirales</taxon>
        <taxon>Lachnospiraceae</taxon>
        <taxon>Blautia</taxon>
    </lineage>
</organism>
<evidence type="ECO:0000259" key="3">
    <source>
        <dbReference type="Pfam" id="PF11761"/>
    </source>
</evidence>
<dbReference type="AlphaFoldDB" id="A0A9D2PL23"/>
<name>A0A9D2PL23_9FIRM</name>
<gene>
    <name evidence="4" type="ORF">H9753_05315</name>
</gene>
<dbReference type="SUPFAM" id="SSF159672">
    <property type="entry name" value="CbiG N-terminal domain-like"/>
    <property type="match status" value="1"/>
</dbReference>
<dbReference type="InterPro" id="IPR002750">
    <property type="entry name" value="CobE/GbiG_C"/>
</dbReference>
<dbReference type="InterPro" id="IPR052553">
    <property type="entry name" value="CbiG_hydrolase"/>
</dbReference>
<dbReference type="Pfam" id="PF01890">
    <property type="entry name" value="CbiG_C"/>
    <property type="match status" value="1"/>
</dbReference>
<dbReference type="Gene3D" id="3.30.420.180">
    <property type="entry name" value="CobE/GbiG C-terminal domain"/>
    <property type="match status" value="1"/>
</dbReference>
<dbReference type="Pfam" id="PF11760">
    <property type="entry name" value="CbiG_N"/>
    <property type="match status" value="1"/>
</dbReference>
<evidence type="ECO:0000259" key="2">
    <source>
        <dbReference type="Pfam" id="PF11760"/>
    </source>
</evidence>
<reference evidence="4" key="2">
    <citation type="submission" date="2021-04" db="EMBL/GenBank/DDBJ databases">
        <authorList>
            <person name="Gilroy R."/>
        </authorList>
    </citation>
    <scope>NUCLEOTIDE SEQUENCE</scope>
    <source>
        <strain evidence="4">ChiBcec2-3848</strain>
    </source>
</reference>
<feature type="domain" description="CobE/GbiG C-terminal" evidence="1">
    <location>
        <begin position="242"/>
        <end position="362"/>
    </location>
</feature>
<dbReference type="InterPro" id="IPR038029">
    <property type="entry name" value="GbiG_N_sf"/>
</dbReference>
<protein>
    <submittedName>
        <fullName evidence="4">Cobalt-precorrin 5A hydrolase</fullName>
    </submittedName>
</protein>
<dbReference type="PANTHER" id="PTHR37477">
    <property type="entry name" value="COBALT-PRECORRIN-5A HYDROLASE"/>
    <property type="match status" value="1"/>
</dbReference>
<dbReference type="EMBL" id="DWVZ01000067">
    <property type="protein sequence ID" value="HJC63022.1"/>
    <property type="molecule type" value="Genomic_DNA"/>
</dbReference>
<dbReference type="Pfam" id="PF11761">
    <property type="entry name" value="CbiG_mid"/>
    <property type="match status" value="1"/>
</dbReference>
<dbReference type="SUPFAM" id="SSF159664">
    <property type="entry name" value="CobE/GbiG C-terminal domain-like"/>
    <property type="match status" value="1"/>
</dbReference>
<dbReference type="PANTHER" id="PTHR37477:SF1">
    <property type="entry name" value="COBALT-PRECORRIN-5A HYDROLASE"/>
    <property type="match status" value="1"/>
</dbReference>
<dbReference type="InterPro" id="IPR021744">
    <property type="entry name" value="CbiG_N"/>
</dbReference>
<comment type="caution">
    <text evidence="4">The sequence shown here is derived from an EMBL/GenBank/DDBJ whole genome shotgun (WGS) entry which is preliminary data.</text>
</comment>